<dbReference type="InterPro" id="IPR058652">
    <property type="entry name" value="VapC50_C"/>
</dbReference>
<keyword evidence="4" id="KW-1185">Reference proteome</keyword>
<evidence type="ECO:0000313" key="3">
    <source>
        <dbReference type="EMBL" id="RKO69929.1"/>
    </source>
</evidence>
<dbReference type="EMBL" id="RBWS01000015">
    <property type="protein sequence ID" value="RKO69929.1"/>
    <property type="molecule type" value="Genomic_DNA"/>
</dbReference>
<dbReference type="SUPFAM" id="SSF88723">
    <property type="entry name" value="PIN domain-like"/>
    <property type="match status" value="1"/>
</dbReference>
<name>A0A420VUN6_9SPHI</name>
<feature type="domain" description="PIN" evidence="1">
    <location>
        <begin position="8"/>
        <end position="113"/>
    </location>
</feature>
<dbReference type="InterPro" id="IPR002716">
    <property type="entry name" value="PIN_dom"/>
</dbReference>
<comment type="caution">
    <text evidence="3">The sequence shown here is derived from an EMBL/GenBank/DDBJ whole genome shotgun (WGS) entry which is preliminary data.</text>
</comment>
<evidence type="ECO:0000259" key="1">
    <source>
        <dbReference type="Pfam" id="PF13470"/>
    </source>
</evidence>
<feature type="domain" description="VapC50 C-terminal" evidence="2">
    <location>
        <begin position="131"/>
        <end position="184"/>
    </location>
</feature>
<dbReference type="InterPro" id="IPR029060">
    <property type="entry name" value="PIN-like_dom_sf"/>
</dbReference>
<evidence type="ECO:0000313" key="4">
    <source>
        <dbReference type="Proteomes" id="UP000282423"/>
    </source>
</evidence>
<evidence type="ECO:0000259" key="2">
    <source>
        <dbReference type="Pfam" id="PF26343"/>
    </source>
</evidence>
<proteinExistence type="predicted"/>
<organism evidence="3 4">
    <name type="scientific">Sphingobacterium puteale</name>
    <dbReference type="NCBI Taxonomy" id="2420510"/>
    <lineage>
        <taxon>Bacteria</taxon>
        <taxon>Pseudomonadati</taxon>
        <taxon>Bacteroidota</taxon>
        <taxon>Sphingobacteriia</taxon>
        <taxon>Sphingobacteriales</taxon>
        <taxon>Sphingobacteriaceae</taxon>
        <taxon>Sphingobacterium</taxon>
    </lineage>
</organism>
<gene>
    <name evidence="3" type="ORF">D7322_18800</name>
</gene>
<reference evidence="3 4" key="1">
    <citation type="submission" date="2018-10" db="EMBL/GenBank/DDBJ databases">
        <title>Sphingobacterium sp. M05W1-28.</title>
        <authorList>
            <person name="Cai H."/>
        </authorList>
    </citation>
    <scope>NUCLEOTIDE SEQUENCE [LARGE SCALE GENOMIC DNA]</scope>
    <source>
        <strain evidence="3 4">M05W1-28</strain>
    </source>
</reference>
<dbReference type="Pfam" id="PF13470">
    <property type="entry name" value="PIN_3"/>
    <property type="match status" value="1"/>
</dbReference>
<sequence>MIHSVRFKAVLDTNVVFPIVIRDLLFWLAYYELYTPKWSAHIFDEWKDVMLRKDVSVVEAEKRIQRANKAFPEALVKNYEVLIEHLNLPDPRDCHVLAAAIKTNANVIVTNNLKDFPAEYLTSFGLTAKSADDFLTDIIDLNPEQAILAFKEMVLNRRNPAMNEFEVLDSLRKSGLTDTANYLHALL</sequence>
<protein>
    <submittedName>
        <fullName evidence="3">PIN domain-containing protein</fullName>
    </submittedName>
</protein>
<accession>A0A420VUN6</accession>
<dbReference type="RefSeq" id="WP_121125789.1">
    <property type="nucleotide sequence ID" value="NZ_RBWS01000015.1"/>
</dbReference>
<dbReference type="Pfam" id="PF26343">
    <property type="entry name" value="VapC50_C"/>
    <property type="match status" value="1"/>
</dbReference>
<dbReference type="AlphaFoldDB" id="A0A420VUN6"/>
<dbReference type="OrthoDB" id="211933at2"/>
<dbReference type="Proteomes" id="UP000282423">
    <property type="component" value="Unassembled WGS sequence"/>
</dbReference>